<keyword evidence="2" id="KW-1185">Reference proteome</keyword>
<protein>
    <submittedName>
        <fullName evidence="1">Uncharacterized protein</fullName>
    </submittedName>
</protein>
<comment type="caution">
    <text evidence="1">The sequence shown here is derived from an EMBL/GenBank/DDBJ whole genome shotgun (WGS) entry which is preliminary data.</text>
</comment>
<name>A0A1E7WCB3_9BURK</name>
<dbReference type="AlphaFoldDB" id="A0A1E7WCB3"/>
<accession>A0A1E7WCB3</accession>
<evidence type="ECO:0000313" key="2">
    <source>
        <dbReference type="Proteomes" id="UP000175989"/>
    </source>
</evidence>
<reference evidence="2" key="1">
    <citation type="journal article" date="2016" name="Front. Microbiol.">
        <title>Molecular Keys to the Janthinobacterium and Duganella spp. Interaction with the Plant Pathogen Fusarium graminearum.</title>
        <authorList>
            <person name="Haack F.S."/>
            <person name="Poehlein A."/>
            <person name="Kroger C."/>
            <person name="Voigt C.A."/>
            <person name="Piepenbring M."/>
            <person name="Bode H.B."/>
            <person name="Daniel R."/>
            <person name="Schafer W."/>
            <person name="Streit W.R."/>
        </authorList>
    </citation>
    <scope>NUCLEOTIDE SEQUENCE [LARGE SCALE GENOMIC DNA]</scope>
    <source>
        <strain evidence="2">T54</strain>
    </source>
</reference>
<gene>
    <name evidence="1" type="ORF">DUPY_45270</name>
</gene>
<dbReference type="Proteomes" id="UP000175989">
    <property type="component" value="Unassembled WGS sequence"/>
</dbReference>
<proteinExistence type="predicted"/>
<organism evidence="1 2">
    <name type="scientific">Duganella phyllosphaerae</name>
    <dbReference type="NCBI Taxonomy" id="762836"/>
    <lineage>
        <taxon>Bacteria</taxon>
        <taxon>Pseudomonadati</taxon>
        <taxon>Pseudomonadota</taxon>
        <taxon>Betaproteobacteria</taxon>
        <taxon>Burkholderiales</taxon>
        <taxon>Oxalobacteraceae</taxon>
        <taxon>Telluria group</taxon>
        <taxon>Duganella</taxon>
    </lineage>
</organism>
<dbReference type="EMBL" id="LROM01000131">
    <property type="protein sequence ID" value="OEZ94574.1"/>
    <property type="molecule type" value="Genomic_DNA"/>
</dbReference>
<evidence type="ECO:0000313" key="1">
    <source>
        <dbReference type="EMBL" id="OEZ94574.1"/>
    </source>
</evidence>
<sequence>MDFIFIGVIAAFTVAIWAMAVGCDKLGGQP</sequence>